<protein>
    <submittedName>
        <fullName evidence="4">CPBP family intramembrane metalloprotease</fullName>
    </submittedName>
    <submittedName>
        <fullName evidence="3">Membrane protein</fullName>
    </submittedName>
</protein>
<reference evidence="4" key="2">
    <citation type="submission" date="2020-02" db="EMBL/GenBank/DDBJ databases">
        <authorList>
            <person name="Feng H."/>
        </authorList>
    </citation>
    <scope>NUCLEOTIDE SEQUENCE [LARGE SCALE GENOMIC DNA]</scope>
    <source>
        <strain evidence="4">Gsoil 114</strain>
    </source>
</reference>
<dbReference type="GO" id="GO:0004175">
    <property type="term" value="F:endopeptidase activity"/>
    <property type="evidence" value="ECO:0007669"/>
    <property type="project" value="UniProtKB-ARBA"/>
</dbReference>
<dbReference type="GO" id="GO:0006508">
    <property type="term" value="P:proteolysis"/>
    <property type="evidence" value="ECO:0007669"/>
    <property type="project" value="UniProtKB-KW"/>
</dbReference>
<feature type="transmembrane region" description="Helical" evidence="1">
    <location>
        <begin position="123"/>
        <end position="139"/>
    </location>
</feature>
<sequence length="192" mass="22386">MKKKSQAEIIQTLSDKELTFHLIFTQLLLLIIALILGLWLFKDLSSFLSLFRIDMQVLTYGVISGILVVMLDFLFMWLLPEAYYDDGGVNKKIFQHRSILQIFMLTLLIAVSEELLFRGVIQTHTGIIVASIIFAIVHIRYWKHWYLVLNVLILSFWLGLVYEISQHNLITTMVMHFIIDFLLGIQIKRKGN</sequence>
<feature type="domain" description="CAAX prenyl protease 2/Lysostaphin resistance protein A-like" evidence="2">
    <location>
        <begin position="98"/>
        <end position="182"/>
    </location>
</feature>
<evidence type="ECO:0000313" key="6">
    <source>
        <dbReference type="Proteomes" id="UP000476934"/>
    </source>
</evidence>
<dbReference type="STRING" id="363870.NG54_07130"/>
<dbReference type="GO" id="GO:0080120">
    <property type="term" value="P:CAAX-box protein maturation"/>
    <property type="evidence" value="ECO:0007669"/>
    <property type="project" value="UniProtKB-ARBA"/>
</dbReference>
<keyword evidence="1" id="KW-1133">Transmembrane helix</keyword>
<keyword evidence="6" id="KW-1185">Reference proteome</keyword>
<dbReference type="OrthoDB" id="1523022at2"/>
<dbReference type="AlphaFoldDB" id="A0A0A6VGR9"/>
<proteinExistence type="predicted"/>
<name>A0A0A6VGR9_9BACI</name>
<accession>A0A0A6VGR9</accession>
<evidence type="ECO:0000313" key="5">
    <source>
        <dbReference type="Proteomes" id="UP000030588"/>
    </source>
</evidence>
<dbReference type="Proteomes" id="UP000476934">
    <property type="component" value="Unassembled WGS sequence"/>
</dbReference>
<feature type="transmembrane region" description="Helical" evidence="1">
    <location>
        <begin position="57"/>
        <end position="79"/>
    </location>
</feature>
<dbReference type="EMBL" id="JAAIWK010000019">
    <property type="protein sequence ID" value="NEY20678.1"/>
    <property type="molecule type" value="Genomic_DNA"/>
</dbReference>
<comment type="caution">
    <text evidence="3">The sequence shown here is derived from an EMBL/GenBank/DDBJ whole genome shotgun (WGS) entry which is preliminary data.</text>
</comment>
<dbReference type="InterPro" id="IPR003675">
    <property type="entry name" value="Rce1/LyrA-like_dom"/>
</dbReference>
<gene>
    <name evidence="4" type="ORF">G4D61_11990</name>
    <name evidence="3" type="ORF">NG54_07130</name>
</gene>
<keyword evidence="4" id="KW-0482">Metalloprotease</keyword>
<evidence type="ECO:0000313" key="4">
    <source>
        <dbReference type="EMBL" id="NEY20678.1"/>
    </source>
</evidence>
<feature type="transmembrane region" description="Helical" evidence="1">
    <location>
        <begin position="99"/>
        <end position="117"/>
    </location>
</feature>
<keyword evidence="1" id="KW-0472">Membrane</keyword>
<reference evidence="3 5" key="1">
    <citation type="submission" date="2014-10" db="EMBL/GenBank/DDBJ databases">
        <title>Draft genome of phytase producing Bacillus ginsengihumi strain M2.11.</title>
        <authorList>
            <person name="Toymentseva A."/>
            <person name="Boulygina E.A."/>
            <person name="Kazakov S.V."/>
            <person name="Kayumov I."/>
            <person name="Suleimanova A.D."/>
            <person name="Mardanova A.M."/>
            <person name="Maria S.N."/>
            <person name="Sergey M.Y."/>
            <person name="Sharipova M.R."/>
        </authorList>
    </citation>
    <scope>NUCLEOTIDE SEQUENCE [LARGE SCALE GENOMIC DNA]</scope>
    <source>
        <strain evidence="3 5">M2.11</strain>
    </source>
</reference>
<dbReference type="EMBL" id="JRUN01000016">
    <property type="protein sequence ID" value="KHD85799.1"/>
    <property type="molecule type" value="Genomic_DNA"/>
</dbReference>
<organism evidence="3 5">
    <name type="scientific">Heyndrickxia ginsengihumi</name>
    <dbReference type="NCBI Taxonomy" id="363870"/>
    <lineage>
        <taxon>Bacteria</taxon>
        <taxon>Bacillati</taxon>
        <taxon>Bacillota</taxon>
        <taxon>Bacilli</taxon>
        <taxon>Bacillales</taxon>
        <taxon>Bacillaceae</taxon>
        <taxon>Heyndrickxia</taxon>
    </lineage>
</organism>
<keyword evidence="4" id="KW-0378">Hydrolase</keyword>
<dbReference type="Pfam" id="PF02517">
    <property type="entry name" value="Rce1-like"/>
    <property type="match status" value="1"/>
</dbReference>
<dbReference type="RefSeq" id="WP_025729045.1">
    <property type="nucleotide sequence ID" value="NZ_JAAIWK010000019.1"/>
</dbReference>
<evidence type="ECO:0000313" key="3">
    <source>
        <dbReference type="EMBL" id="KHD85799.1"/>
    </source>
</evidence>
<keyword evidence="4" id="KW-0645">Protease</keyword>
<evidence type="ECO:0000256" key="1">
    <source>
        <dbReference type="SAM" id="Phobius"/>
    </source>
</evidence>
<feature type="transmembrane region" description="Helical" evidence="1">
    <location>
        <begin position="20"/>
        <end position="41"/>
    </location>
</feature>
<feature type="transmembrane region" description="Helical" evidence="1">
    <location>
        <begin position="168"/>
        <end position="187"/>
    </location>
</feature>
<keyword evidence="1" id="KW-0812">Transmembrane</keyword>
<reference evidence="4 6" key="3">
    <citation type="submission" date="2020-03" db="EMBL/GenBank/DDBJ databases">
        <title>Bacillus aquiflavi sp. nov., isolated from yellow water of strong flavor Chinese baijiu in Yibin region of China.</title>
        <authorList>
            <person name="Xie J."/>
        </authorList>
    </citation>
    <scope>NUCLEOTIDE SEQUENCE [LARGE SCALE GENOMIC DNA]</scope>
    <source>
        <strain evidence="4 6">Gsoil 114</strain>
    </source>
</reference>
<dbReference type="GO" id="GO:0008237">
    <property type="term" value="F:metallopeptidase activity"/>
    <property type="evidence" value="ECO:0007669"/>
    <property type="project" value="UniProtKB-KW"/>
</dbReference>
<feature type="transmembrane region" description="Helical" evidence="1">
    <location>
        <begin position="146"/>
        <end position="162"/>
    </location>
</feature>
<dbReference type="Proteomes" id="UP000030588">
    <property type="component" value="Unassembled WGS sequence"/>
</dbReference>
<evidence type="ECO:0000259" key="2">
    <source>
        <dbReference type="Pfam" id="PF02517"/>
    </source>
</evidence>